<dbReference type="PANTHER" id="PTHR41386">
    <property type="entry name" value="INTEGRAL MEMBRANE PROTEIN-RELATED"/>
    <property type="match status" value="1"/>
</dbReference>
<evidence type="ECO:0000256" key="1">
    <source>
        <dbReference type="SAM" id="Coils"/>
    </source>
</evidence>
<dbReference type="Pfam" id="PF06210">
    <property type="entry name" value="DUF1003"/>
    <property type="match status" value="1"/>
</dbReference>
<name>A0A938YXG9_9ARCH</name>
<dbReference type="AlphaFoldDB" id="A0A938YXG9"/>
<accession>A0A938YXG9</accession>
<keyword evidence="2" id="KW-0812">Transmembrane</keyword>
<evidence type="ECO:0000313" key="3">
    <source>
        <dbReference type="EMBL" id="MBN2067957.1"/>
    </source>
</evidence>
<dbReference type="Proteomes" id="UP000809243">
    <property type="component" value="Unassembled WGS sequence"/>
</dbReference>
<dbReference type="InterPro" id="IPR010406">
    <property type="entry name" value="DUF1003"/>
</dbReference>
<keyword evidence="2" id="KW-0472">Membrane</keyword>
<keyword evidence="1" id="KW-0175">Coiled coil</keyword>
<dbReference type="EMBL" id="JAFGDB010000103">
    <property type="protein sequence ID" value="MBN2067957.1"/>
    <property type="molecule type" value="Genomic_DNA"/>
</dbReference>
<proteinExistence type="predicted"/>
<feature type="coiled-coil region" evidence="1">
    <location>
        <begin position="126"/>
        <end position="176"/>
    </location>
</feature>
<gene>
    <name evidence="3" type="ORF">JW744_05815</name>
</gene>
<organism evidence="3 4">
    <name type="scientific">Candidatus Iainarchaeum sp</name>
    <dbReference type="NCBI Taxonomy" id="3101447"/>
    <lineage>
        <taxon>Archaea</taxon>
        <taxon>Candidatus Iainarchaeota</taxon>
        <taxon>Candidatus Iainarchaeia</taxon>
        <taxon>Candidatus Iainarchaeales</taxon>
        <taxon>Candidatus Iainarchaeaceae</taxon>
        <taxon>Candidatus Iainarchaeum</taxon>
    </lineage>
</organism>
<reference evidence="3" key="1">
    <citation type="submission" date="2021-01" db="EMBL/GenBank/DDBJ databases">
        <title>Active Sulfur Cycling in an Early Earth Analoge.</title>
        <authorList>
            <person name="Hahn C.R."/>
            <person name="Youssef N.H."/>
            <person name="Elshahed M."/>
        </authorList>
    </citation>
    <scope>NUCLEOTIDE SEQUENCE</scope>
    <source>
        <strain evidence="3">Zod_Metabat.1151</strain>
    </source>
</reference>
<keyword evidence="2" id="KW-1133">Transmembrane helix</keyword>
<feature type="transmembrane region" description="Helical" evidence="2">
    <location>
        <begin position="83"/>
        <end position="106"/>
    </location>
</feature>
<sequence length="181" mass="21095">MLLKKFKYHLALILNEMPKKSEKNNLMHLVLPRRYHRRTFGQKLADGLAEKAGSWAFIIGFFVFLLFWMAVNTYMVLTHVWDPYPFILLNLVLSCLAAIQAPIILMSQNRAAEVDRQKAERDYYVNRKAEKEIKILQRDVLQVKAILSKQPSLDEIGNLEKEIRKIQKEIDVLLSGNTKKP</sequence>
<comment type="caution">
    <text evidence="3">The sequence shown here is derived from an EMBL/GenBank/DDBJ whole genome shotgun (WGS) entry which is preliminary data.</text>
</comment>
<feature type="transmembrane region" description="Helical" evidence="2">
    <location>
        <begin position="52"/>
        <end position="71"/>
    </location>
</feature>
<evidence type="ECO:0000313" key="4">
    <source>
        <dbReference type="Proteomes" id="UP000809243"/>
    </source>
</evidence>
<dbReference type="PANTHER" id="PTHR41386:SF1">
    <property type="entry name" value="MEMBRANE PROTEIN"/>
    <property type="match status" value="1"/>
</dbReference>
<protein>
    <submittedName>
        <fullName evidence="3">DUF1003 domain-containing protein</fullName>
    </submittedName>
</protein>
<evidence type="ECO:0000256" key="2">
    <source>
        <dbReference type="SAM" id="Phobius"/>
    </source>
</evidence>